<dbReference type="PANTHER" id="PTHR31205:SF95">
    <property type="entry name" value="DUF569 DOMAIN-CONTAINING PROTEIN"/>
    <property type="match status" value="1"/>
</dbReference>
<dbReference type="Gene3D" id="2.80.10.50">
    <property type="match status" value="1"/>
</dbReference>
<dbReference type="Pfam" id="PF04601">
    <property type="entry name" value="DUF569"/>
    <property type="match status" value="1"/>
</dbReference>
<dbReference type="CDD" id="cd23340">
    <property type="entry name" value="beta-trefoil_FSCN_ACP-like"/>
    <property type="match status" value="1"/>
</dbReference>
<sequence>MDRFQDGEHVRLRSRVHGTYLHADEDGHGVSLHRRRASMHAAWSVHICHRDGPQLLFHSAAYGSYLAATDARAPPGNRGCRAVQRDYDRRELEAVRWHAVWADSGNYVVLRDVAGRCLRANKRRLGRSNGVSVDDIDDINKVSTMMHWSVEIIPAREGMPPLPRPIGLPYPGILDALMPSRMILYVREGADGSRVTRGSFVFRGRSVFGLRKKLVRRLRAIMDVSKLVVCVEAGTLGQLTPLVVDLPRSHQNLRIVVIEAGTPAHADLRCPDV</sequence>
<dbReference type="InterPro" id="IPR054726">
    <property type="entry name" value="Ubiq_DUF569-assoc"/>
</dbReference>
<gene>
    <name evidence="3" type="primary">LOC123408199</name>
</gene>
<evidence type="ECO:0000259" key="1">
    <source>
        <dbReference type="Pfam" id="PF04601"/>
    </source>
</evidence>
<name>A0A8I6Y2T4_HORVV</name>
<evidence type="ECO:0000259" key="2">
    <source>
        <dbReference type="Pfam" id="PF22932"/>
    </source>
</evidence>
<accession>A0A8I6Y2T4</accession>
<dbReference type="EnsemblPlants" id="HORVU.MOREX.r3.7HG0654110.1">
    <property type="protein sequence ID" value="HORVU.MOREX.r3.7HG0654110.1"/>
    <property type="gene ID" value="HORVU.MOREX.r3.7HG0654110"/>
</dbReference>
<dbReference type="InterPro" id="IPR008999">
    <property type="entry name" value="Actin-crosslinking"/>
</dbReference>
<reference evidence="3" key="2">
    <citation type="submission" date="2020-10" db="EMBL/GenBank/DDBJ databases">
        <authorList>
            <person name="Scholz U."/>
            <person name="Mascher M."/>
            <person name="Fiebig A."/>
        </authorList>
    </citation>
    <scope>NUCLEOTIDE SEQUENCE [LARGE SCALE GENOMIC DNA]</scope>
    <source>
        <strain evidence="3">cv. Morex</strain>
    </source>
</reference>
<organism evidence="3 4">
    <name type="scientific">Hordeum vulgare subsp. vulgare</name>
    <name type="common">Domesticated barley</name>
    <dbReference type="NCBI Taxonomy" id="112509"/>
    <lineage>
        <taxon>Eukaryota</taxon>
        <taxon>Viridiplantae</taxon>
        <taxon>Streptophyta</taxon>
        <taxon>Embryophyta</taxon>
        <taxon>Tracheophyta</taxon>
        <taxon>Spermatophyta</taxon>
        <taxon>Magnoliopsida</taxon>
        <taxon>Liliopsida</taxon>
        <taxon>Poales</taxon>
        <taxon>Poaceae</taxon>
        <taxon>BOP clade</taxon>
        <taxon>Pooideae</taxon>
        <taxon>Triticodae</taxon>
        <taxon>Triticeae</taxon>
        <taxon>Hordeinae</taxon>
        <taxon>Hordeum</taxon>
    </lineage>
</organism>
<feature type="domain" description="DUF569" evidence="1">
    <location>
        <begin position="1"/>
        <end position="145"/>
    </location>
</feature>
<dbReference type="Gramene" id="HORVU.MOREX.r2.7HG0542690.1">
    <property type="protein sequence ID" value="HORVU.MOREX.r2.7HG0542690.1"/>
    <property type="gene ID" value="HORVU.MOREX.r2.7HG0542690"/>
</dbReference>
<dbReference type="Proteomes" id="UP000011116">
    <property type="component" value="Chromosome 7H"/>
</dbReference>
<evidence type="ECO:0008006" key="5">
    <source>
        <dbReference type="Google" id="ProtNLM"/>
    </source>
</evidence>
<protein>
    <recommendedName>
        <fullName evidence="5">DUF569 domain-containing protein</fullName>
    </recommendedName>
</protein>
<keyword evidence="4" id="KW-1185">Reference proteome</keyword>
<dbReference type="AlphaFoldDB" id="A0A8I6Y2T4"/>
<dbReference type="SUPFAM" id="SSF50405">
    <property type="entry name" value="Actin-crosslinking proteins"/>
    <property type="match status" value="1"/>
</dbReference>
<reference evidence="4" key="1">
    <citation type="journal article" date="2012" name="Nature">
        <title>A physical, genetic and functional sequence assembly of the barley genome.</title>
        <authorList>
            <consortium name="The International Barley Genome Sequencing Consortium"/>
            <person name="Mayer K.F."/>
            <person name="Waugh R."/>
            <person name="Brown J.W."/>
            <person name="Schulman A."/>
            <person name="Langridge P."/>
            <person name="Platzer M."/>
            <person name="Fincher G.B."/>
            <person name="Muehlbauer G.J."/>
            <person name="Sato K."/>
            <person name="Close T.J."/>
            <person name="Wise R.P."/>
            <person name="Stein N."/>
        </authorList>
    </citation>
    <scope>NUCLEOTIDE SEQUENCE [LARGE SCALE GENOMIC DNA]</scope>
    <source>
        <strain evidence="4">cv. Morex</strain>
    </source>
</reference>
<dbReference type="PANTHER" id="PTHR31205">
    <property type="entry name" value="ACTIN CROSS-LINKING PROTEIN (DUF569)"/>
    <property type="match status" value="1"/>
</dbReference>
<feature type="domain" description="DUF569" evidence="2">
    <location>
        <begin position="180"/>
        <end position="258"/>
    </location>
</feature>
<reference evidence="3" key="3">
    <citation type="submission" date="2022-01" db="UniProtKB">
        <authorList>
            <consortium name="EnsemblPlants"/>
        </authorList>
    </citation>
    <scope>IDENTIFICATION</scope>
    <source>
        <strain evidence="3">subsp. vulgare</strain>
    </source>
</reference>
<evidence type="ECO:0000313" key="3">
    <source>
        <dbReference type="EnsemblPlants" id="HORVU.MOREX.r3.7HG0654110.1"/>
    </source>
</evidence>
<dbReference type="InterPro" id="IPR007679">
    <property type="entry name" value="DUF569"/>
</dbReference>
<evidence type="ECO:0000313" key="4">
    <source>
        <dbReference type="Proteomes" id="UP000011116"/>
    </source>
</evidence>
<proteinExistence type="predicted"/>
<dbReference type="Pfam" id="PF22932">
    <property type="entry name" value="Ubiq_DUF_assoc"/>
    <property type="match status" value="1"/>
</dbReference>
<dbReference type="Gramene" id="HORVU.MOREX.r3.7HG0654110.1">
    <property type="protein sequence ID" value="HORVU.MOREX.r3.7HG0654110.1"/>
    <property type="gene ID" value="HORVU.MOREX.r3.7HG0654110"/>
</dbReference>